<dbReference type="EMBL" id="CALSGD010001466">
    <property type="protein sequence ID" value="CAH6801854.1"/>
    <property type="molecule type" value="Genomic_DNA"/>
</dbReference>
<proteinExistence type="predicted"/>
<organism evidence="2 3">
    <name type="scientific">Phodopus roborovskii</name>
    <name type="common">Roborovski's desert hamster</name>
    <name type="synonym">Cricetulus roborovskii</name>
    <dbReference type="NCBI Taxonomy" id="109678"/>
    <lineage>
        <taxon>Eukaryota</taxon>
        <taxon>Metazoa</taxon>
        <taxon>Chordata</taxon>
        <taxon>Craniata</taxon>
        <taxon>Vertebrata</taxon>
        <taxon>Euteleostomi</taxon>
        <taxon>Mammalia</taxon>
        <taxon>Eutheria</taxon>
        <taxon>Euarchontoglires</taxon>
        <taxon>Glires</taxon>
        <taxon>Rodentia</taxon>
        <taxon>Myomorpha</taxon>
        <taxon>Muroidea</taxon>
        <taxon>Cricetidae</taxon>
        <taxon>Cricetinae</taxon>
        <taxon>Phodopus</taxon>
    </lineage>
</organism>
<protein>
    <submittedName>
        <fullName evidence="2">Unknown_gene_273 protein</fullName>
    </submittedName>
</protein>
<dbReference type="AlphaFoldDB" id="A0AAU9ZNF0"/>
<sequence>MNCWNQFPWNTQLLFLSYFSNGLNVLASPMNGSLVCCQCVCVNREAADDVKTDY</sequence>
<evidence type="ECO:0000256" key="1">
    <source>
        <dbReference type="SAM" id="SignalP"/>
    </source>
</evidence>
<reference evidence="2" key="1">
    <citation type="submission" date="2022-06" db="EMBL/GenBank/DDBJ databases">
        <authorList>
            <person name="Andreotti S."/>
            <person name="Wyler E."/>
        </authorList>
    </citation>
    <scope>NUCLEOTIDE SEQUENCE</scope>
</reference>
<evidence type="ECO:0000313" key="2">
    <source>
        <dbReference type="EMBL" id="CAH6801854.1"/>
    </source>
</evidence>
<feature type="chain" id="PRO_5043561060" evidence="1">
    <location>
        <begin position="23"/>
        <end position="54"/>
    </location>
</feature>
<keyword evidence="3" id="KW-1185">Reference proteome</keyword>
<evidence type="ECO:0000313" key="3">
    <source>
        <dbReference type="Proteomes" id="UP001152836"/>
    </source>
</evidence>
<accession>A0AAU9ZNF0</accession>
<feature type="signal peptide" evidence="1">
    <location>
        <begin position="1"/>
        <end position="22"/>
    </location>
</feature>
<keyword evidence="1" id="KW-0732">Signal</keyword>
<name>A0AAU9ZNF0_PHORO</name>
<gene>
    <name evidence="2" type="primary">unknown_gene_273</name>
    <name evidence="2" type="ORF">PHOROB_LOCUS10729</name>
</gene>
<comment type="caution">
    <text evidence="2">The sequence shown here is derived from an EMBL/GenBank/DDBJ whole genome shotgun (WGS) entry which is preliminary data.</text>
</comment>
<dbReference type="Proteomes" id="UP001152836">
    <property type="component" value="Unassembled WGS sequence"/>
</dbReference>